<dbReference type="RefSeq" id="WP_283369611.1">
    <property type="nucleotide sequence ID" value="NZ_JASHID010000005.1"/>
</dbReference>
<dbReference type="EMBL" id="JASHID010000005">
    <property type="protein sequence ID" value="MDI9864414.1"/>
    <property type="molecule type" value="Genomic_DNA"/>
</dbReference>
<sequence length="122" mass="13848">MDKRLLSTVQYNPLANNSIAEIRRITNAIENSWGVSLFEFKKDRTRMQLYDHALKCVTTTNKALCTALEIPVESACRFKRMLEDEGKLITSDYAVKCPITGSFAHLISTNTLEFSRLRASSQ</sequence>
<evidence type="ECO:0000313" key="1">
    <source>
        <dbReference type="EMBL" id="MDI9864414.1"/>
    </source>
</evidence>
<protein>
    <submittedName>
        <fullName evidence="1">Uncharacterized protein</fullName>
    </submittedName>
</protein>
<comment type="caution">
    <text evidence="1">The sequence shown here is derived from an EMBL/GenBank/DDBJ whole genome shotgun (WGS) entry which is preliminary data.</text>
</comment>
<accession>A0ABT6YLT9</accession>
<gene>
    <name evidence="1" type="ORF">QM480_08755</name>
</gene>
<evidence type="ECO:0000313" key="2">
    <source>
        <dbReference type="Proteomes" id="UP001236569"/>
    </source>
</evidence>
<keyword evidence="2" id="KW-1185">Reference proteome</keyword>
<name>A0ABT6YLT9_9BACT</name>
<dbReference type="Proteomes" id="UP001236569">
    <property type="component" value="Unassembled WGS sequence"/>
</dbReference>
<organism evidence="1 2">
    <name type="scientific">Flectobacillus longus</name>
    <dbReference type="NCBI Taxonomy" id="2984207"/>
    <lineage>
        <taxon>Bacteria</taxon>
        <taxon>Pseudomonadati</taxon>
        <taxon>Bacteroidota</taxon>
        <taxon>Cytophagia</taxon>
        <taxon>Cytophagales</taxon>
        <taxon>Flectobacillaceae</taxon>
        <taxon>Flectobacillus</taxon>
    </lineage>
</organism>
<proteinExistence type="predicted"/>
<reference evidence="1 2" key="1">
    <citation type="submission" date="2023-05" db="EMBL/GenBank/DDBJ databases">
        <title>Novel species of genus Flectobacillus isolated from stream in China.</title>
        <authorList>
            <person name="Lu H."/>
        </authorList>
    </citation>
    <scope>NUCLEOTIDE SEQUENCE [LARGE SCALE GENOMIC DNA]</scope>
    <source>
        <strain evidence="1 2">DC10W</strain>
    </source>
</reference>